<comment type="caution">
    <text evidence="7">The sequence shown here is derived from an EMBL/GenBank/DDBJ whole genome shotgun (WGS) entry which is preliminary data.</text>
</comment>
<evidence type="ECO:0000256" key="6">
    <source>
        <dbReference type="ARBA" id="ARBA00023002"/>
    </source>
</evidence>
<evidence type="ECO:0000256" key="1">
    <source>
        <dbReference type="ARBA" id="ARBA00001974"/>
    </source>
</evidence>
<accession>A0ABQ6N239</accession>
<dbReference type="Pfam" id="PF02219">
    <property type="entry name" value="MTHFR"/>
    <property type="match status" value="1"/>
</dbReference>
<evidence type="ECO:0000256" key="3">
    <source>
        <dbReference type="ARBA" id="ARBA00006743"/>
    </source>
</evidence>
<keyword evidence="4" id="KW-0285">Flavoprotein</keyword>
<organism evidence="7 8">
    <name type="scientific">Tetraparma gracilis</name>
    <dbReference type="NCBI Taxonomy" id="2962635"/>
    <lineage>
        <taxon>Eukaryota</taxon>
        <taxon>Sar</taxon>
        <taxon>Stramenopiles</taxon>
        <taxon>Ochrophyta</taxon>
        <taxon>Bolidophyceae</taxon>
        <taxon>Parmales</taxon>
        <taxon>Triparmaceae</taxon>
        <taxon>Tetraparma</taxon>
    </lineage>
</organism>
<evidence type="ECO:0000256" key="5">
    <source>
        <dbReference type="ARBA" id="ARBA00022827"/>
    </source>
</evidence>
<dbReference type="PANTHER" id="PTHR45754:SF3">
    <property type="entry name" value="METHYLENETETRAHYDROFOLATE REDUCTASE (NADPH)"/>
    <property type="match status" value="1"/>
</dbReference>
<keyword evidence="6" id="KW-0560">Oxidoreductase</keyword>
<name>A0ABQ6N239_9STRA</name>
<comment type="similarity">
    <text evidence="3">Belongs to the methylenetetrahydrofolate reductase family.</text>
</comment>
<dbReference type="InterPro" id="IPR004621">
    <property type="entry name" value="Fadh2_euk"/>
</dbReference>
<comment type="cofactor">
    <cofactor evidence="1">
        <name>FAD</name>
        <dbReference type="ChEBI" id="CHEBI:57692"/>
    </cofactor>
</comment>
<keyword evidence="8" id="KW-1185">Reference proteome</keyword>
<keyword evidence="5" id="KW-0274">FAD</keyword>
<evidence type="ECO:0000313" key="8">
    <source>
        <dbReference type="Proteomes" id="UP001165060"/>
    </source>
</evidence>
<evidence type="ECO:0000256" key="4">
    <source>
        <dbReference type="ARBA" id="ARBA00022630"/>
    </source>
</evidence>
<dbReference type="EMBL" id="BRYB01002033">
    <property type="protein sequence ID" value="GMI38469.1"/>
    <property type="molecule type" value="Genomic_DNA"/>
</dbReference>
<dbReference type="NCBIfam" id="TIGR00677">
    <property type="entry name" value="fadh2_euk"/>
    <property type="match status" value="1"/>
</dbReference>
<dbReference type="InterPro" id="IPR003171">
    <property type="entry name" value="Mehydrof_redctse-like"/>
</dbReference>
<dbReference type="CDD" id="cd00537">
    <property type="entry name" value="MTHFR"/>
    <property type="match status" value="1"/>
</dbReference>
<evidence type="ECO:0000256" key="2">
    <source>
        <dbReference type="ARBA" id="ARBA00004777"/>
    </source>
</evidence>
<evidence type="ECO:0008006" key="9">
    <source>
        <dbReference type="Google" id="ProtNLM"/>
    </source>
</evidence>
<dbReference type="Proteomes" id="UP001165060">
    <property type="component" value="Unassembled WGS sequence"/>
</dbReference>
<sequence length="406" mass="44321">MTATSPAPDARIDDLMRDQPAFASLEFFPPRTAEGVANLKERIVRMRDSTKPMFMDVTWGAGGSTSDLTLDLVKFIRSTGVVANMHLTCTNMTPGKVDEALAAASACGIRNIVALRGDPPLGEDKWTATGGGFECALDLVRHIKREYPEMCVSVAGYPEGHPNAISELPSSQSAASLTEREKLRCSEAGGKVSVCFDADYDNELKYLKEKVDAGADFIITQMFFDPEVFGNFMSDCRAIGIKVPIVPGIMCINNFGGFFRMTGFCKTRVPPTLVAEMEKRKDDEHELKEYGVEFGAEMCMRLLALGAPCVHFYTLNLEKVVYGILDALGWTTELSAKMDLDNDAGTMQAKGSAWARVGDEVQSMFGSGVVKEVRQDGAACIEMRSWKLAFGQTPTAVLQAGMYKKV</sequence>
<protein>
    <recommendedName>
        <fullName evidence="9">Methylenetetrahydrofolate reductase (NAD(P)H)</fullName>
    </recommendedName>
</protein>
<dbReference type="SUPFAM" id="SSF51730">
    <property type="entry name" value="FAD-linked oxidoreductase"/>
    <property type="match status" value="1"/>
</dbReference>
<dbReference type="PANTHER" id="PTHR45754">
    <property type="entry name" value="METHYLENETETRAHYDROFOLATE REDUCTASE"/>
    <property type="match status" value="1"/>
</dbReference>
<gene>
    <name evidence="7" type="ORF">TeGR_g14016</name>
</gene>
<proteinExistence type="inferred from homology"/>
<comment type="pathway">
    <text evidence="2">One-carbon metabolism; tetrahydrofolate interconversion.</text>
</comment>
<evidence type="ECO:0000313" key="7">
    <source>
        <dbReference type="EMBL" id="GMI38469.1"/>
    </source>
</evidence>
<dbReference type="Gene3D" id="3.20.20.220">
    <property type="match status" value="1"/>
</dbReference>
<dbReference type="InterPro" id="IPR029041">
    <property type="entry name" value="FAD-linked_oxidoreductase-like"/>
</dbReference>
<reference evidence="7 8" key="1">
    <citation type="journal article" date="2023" name="Commun. Biol.">
        <title>Genome analysis of Parmales, the sister group of diatoms, reveals the evolutionary specialization of diatoms from phago-mixotrophs to photoautotrophs.</title>
        <authorList>
            <person name="Ban H."/>
            <person name="Sato S."/>
            <person name="Yoshikawa S."/>
            <person name="Yamada K."/>
            <person name="Nakamura Y."/>
            <person name="Ichinomiya M."/>
            <person name="Sato N."/>
            <person name="Blanc-Mathieu R."/>
            <person name="Endo H."/>
            <person name="Kuwata A."/>
            <person name="Ogata H."/>
        </authorList>
    </citation>
    <scope>NUCLEOTIDE SEQUENCE [LARGE SCALE GENOMIC DNA]</scope>
</reference>